<keyword evidence="2" id="KW-0812">Transmembrane</keyword>
<feature type="chain" id="PRO_5022875035" evidence="3">
    <location>
        <begin position="24"/>
        <end position="1058"/>
    </location>
</feature>
<name>A0A5C1Y5N2_9MICO</name>
<keyword evidence="2" id="KW-0472">Membrane</keyword>
<feature type="signal peptide" evidence="3">
    <location>
        <begin position="1"/>
        <end position="23"/>
    </location>
</feature>
<evidence type="ECO:0000313" key="4">
    <source>
        <dbReference type="EMBL" id="QEO09091.1"/>
    </source>
</evidence>
<evidence type="ECO:0000256" key="3">
    <source>
        <dbReference type="SAM" id="SignalP"/>
    </source>
</evidence>
<reference evidence="4 5" key="1">
    <citation type="submission" date="2019-09" db="EMBL/GenBank/DDBJ databases">
        <title>Genome sequencing of strain KACC 19322.</title>
        <authorList>
            <person name="Heo J."/>
            <person name="Kim S.-J."/>
            <person name="Kim J.-S."/>
            <person name="Hong S.-B."/>
            <person name="Kwon S.-W."/>
        </authorList>
    </citation>
    <scope>NUCLEOTIDE SEQUENCE [LARGE SCALE GENOMIC DNA]</scope>
    <source>
        <strain evidence="4 5">KACC 19322</strain>
    </source>
</reference>
<protein>
    <submittedName>
        <fullName evidence="4">Uncharacterized protein</fullName>
    </submittedName>
</protein>
<evidence type="ECO:0000256" key="2">
    <source>
        <dbReference type="SAM" id="Phobius"/>
    </source>
</evidence>
<evidence type="ECO:0000256" key="1">
    <source>
        <dbReference type="SAM" id="MobiDB-lite"/>
    </source>
</evidence>
<proteinExistence type="predicted"/>
<dbReference type="KEGG" id="lyk:FLP23_03090"/>
<dbReference type="EMBL" id="CP043504">
    <property type="protein sequence ID" value="QEO09091.1"/>
    <property type="molecule type" value="Genomic_DNA"/>
</dbReference>
<dbReference type="RefSeq" id="WP_149324521.1">
    <property type="nucleotide sequence ID" value="NZ_CP043504.1"/>
</dbReference>
<organism evidence="4 5">
    <name type="scientific">Protaetiibacter larvae</name>
    <dbReference type="NCBI Taxonomy" id="2592654"/>
    <lineage>
        <taxon>Bacteria</taxon>
        <taxon>Bacillati</taxon>
        <taxon>Actinomycetota</taxon>
        <taxon>Actinomycetes</taxon>
        <taxon>Micrococcales</taxon>
        <taxon>Microbacteriaceae</taxon>
        <taxon>Protaetiibacter</taxon>
    </lineage>
</organism>
<evidence type="ECO:0000313" key="5">
    <source>
        <dbReference type="Proteomes" id="UP000322159"/>
    </source>
</evidence>
<keyword evidence="3" id="KW-0732">Signal</keyword>
<feature type="region of interest" description="Disordered" evidence="1">
    <location>
        <begin position="116"/>
        <end position="151"/>
    </location>
</feature>
<accession>A0A5C1Y5N2</accession>
<dbReference type="AlphaFoldDB" id="A0A5C1Y5N2"/>
<dbReference type="OrthoDB" id="3783029at2"/>
<feature type="compositionally biased region" description="Low complexity" evidence="1">
    <location>
        <begin position="128"/>
        <end position="151"/>
    </location>
</feature>
<gene>
    <name evidence="4" type="ORF">FLP23_03090</name>
</gene>
<sequence length="1058" mass="108580">MATLLALILAFVLSLATALPAQAASRLGVTTEGLTLPGGTRFADGASVSVRYTVGSQTKSASLHLEALRGPGKQYVGASYLPWSALGTPSQFCITWVHVSGVGTFGESGDKPVCTAAPAPAPAPSTAPSPSAAPTAPPAAQKSAPQTAPTTQPAVSAYGVGLYVYKKLDAGKPASWGNSGPQRLVLQDVDNPSKAANGYWTVIDAAALPSDVCGSGWAVQQDKVQISGDFAFPPTITPPVDNIGWPPIYDAKHQELSSLVTVPACAGAEASVSVLPASCTAPERLVLGTAVHAVWGAVDRSAGPGDYHVTATAESGYSFAGGATSKSFVGTLAGALPSSNPACGTPASCIPTSSVSYSYDPATNSGVITVPSPANSTGKLCQSFWVTAASWKYLGTNTWAQKVDQVQKLGEISTPGSYPYGIGVVCGQGDIYASYNPNAKTLDPGPYLYGPSNPFTENFLHEMGFSGPTPTYTTTGVGCNTVSAEPSSTPPSCSAPGQYTLPEVEHVSWKVNGVDVEPGVYTVTAGGSVTVVATADESWVLPSGAQDAATHQWSFSWTLSFPAPENCRQATLTGGVAAVCENDVPMILYWVTLTDPDHQSTGNTATLSLSRGADSYSFPALGTIVDGQTLSGSLMWVGASAADVDGDGVAEGTGWPGWEFVDGAWQETPGNYGWTRDGVTATISVNPHVSVELQYPPGNPECVPGPREVTPTLSSVNPDCAANVGGSFTLPEIEGIVWKVDGVVTAPGSYPGGGTGTKLVTAELDQSGGAVVFAPNAQTSWRLDFTAPSSCLTLDGSTATGVCDADSPWILYTITLNDPYGQASDRTAELIMSDGVDNVERIALGTLGPSGVLSGKVLWPGAHVDPVTGAADGWPGWEQVDGEWVTTPGNFAWTRGITEATLSVNPSMTVALSYPDATPSCVTDPPHDPPTLGVFPTNAVLAEQCDAGRGVLTLGQVDGVSFFEDVNYFVDGVAATSSTVLLAPGSHDVTVRTKLPTDGLDGPSAWRVVVTGGQVCGELTTLALTGADGLWVAALAGLFLAAGVVIVVASRVRTRRAE</sequence>
<keyword evidence="5" id="KW-1185">Reference proteome</keyword>
<feature type="transmembrane region" description="Helical" evidence="2">
    <location>
        <begin position="1029"/>
        <end position="1049"/>
    </location>
</feature>
<keyword evidence="2" id="KW-1133">Transmembrane helix</keyword>
<dbReference type="Proteomes" id="UP000322159">
    <property type="component" value="Chromosome"/>
</dbReference>